<organism evidence="13 14">
    <name type="scientific">Musa balbisiana</name>
    <name type="common">Banana</name>
    <dbReference type="NCBI Taxonomy" id="52838"/>
    <lineage>
        <taxon>Eukaryota</taxon>
        <taxon>Viridiplantae</taxon>
        <taxon>Streptophyta</taxon>
        <taxon>Embryophyta</taxon>
        <taxon>Tracheophyta</taxon>
        <taxon>Spermatophyta</taxon>
        <taxon>Magnoliopsida</taxon>
        <taxon>Liliopsida</taxon>
        <taxon>Zingiberales</taxon>
        <taxon>Musaceae</taxon>
        <taxon>Musa</taxon>
    </lineage>
</organism>
<proteinExistence type="inferred from homology"/>
<evidence type="ECO:0000256" key="6">
    <source>
        <dbReference type="ARBA" id="ARBA00023187"/>
    </source>
</evidence>
<evidence type="ECO:0000256" key="10">
    <source>
        <dbReference type="SAM" id="MobiDB-lite"/>
    </source>
</evidence>
<accession>A0A4V4H7A4</accession>
<dbReference type="GO" id="GO:0008270">
    <property type="term" value="F:zinc ion binding"/>
    <property type="evidence" value="ECO:0007669"/>
    <property type="project" value="UniProtKB-KW"/>
</dbReference>
<keyword evidence="6" id="KW-0508">mRNA splicing</keyword>
<dbReference type="STRING" id="52838.A0A4V4H7A4"/>
<comment type="similarity">
    <text evidence="1">Belongs to the RBM48 family.</text>
</comment>
<dbReference type="InterPro" id="IPR036236">
    <property type="entry name" value="Znf_C2H2_sf"/>
</dbReference>
<dbReference type="PROSITE" id="PS50102">
    <property type="entry name" value="RRM"/>
    <property type="match status" value="1"/>
</dbReference>
<keyword evidence="8" id="KW-0479">Metal-binding</keyword>
<comment type="function">
    <text evidence="7">As a component of the minor spliceosome, involved in the splicing of U12-type introns in pre-mRNAs.</text>
</comment>
<evidence type="ECO:0000256" key="4">
    <source>
        <dbReference type="ARBA" id="ARBA00022728"/>
    </source>
</evidence>
<dbReference type="InterPro" id="IPR034264">
    <property type="entry name" value="RBM48_RRM"/>
</dbReference>
<dbReference type="GO" id="GO:0008380">
    <property type="term" value="P:RNA splicing"/>
    <property type="evidence" value="ECO:0007669"/>
    <property type="project" value="UniProtKB-KW"/>
</dbReference>
<protein>
    <recommendedName>
        <fullName evidence="2">RNA-binding protein 48</fullName>
    </recommendedName>
</protein>
<dbReference type="PANTHER" id="PTHR20957">
    <property type="entry name" value="RNA-BINDING PROTEIN 48"/>
    <property type="match status" value="1"/>
</dbReference>
<evidence type="ECO:0000256" key="3">
    <source>
        <dbReference type="ARBA" id="ARBA00022664"/>
    </source>
</evidence>
<dbReference type="InterPro" id="IPR013087">
    <property type="entry name" value="Znf_C2H2_type"/>
</dbReference>
<dbReference type="EMBL" id="PYDT01000004">
    <property type="protein sequence ID" value="THU63066.1"/>
    <property type="molecule type" value="Genomic_DNA"/>
</dbReference>
<feature type="region of interest" description="Disordered" evidence="10">
    <location>
        <begin position="212"/>
        <end position="233"/>
    </location>
</feature>
<gene>
    <name evidence="13" type="ORF">C4D60_Mb01t11830</name>
</gene>
<keyword evidence="5 9" id="KW-0694">RNA-binding</keyword>
<dbReference type="GO" id="GO:0005681">
    <property type="term" value="C:spliceosomal complex"/>
    <property type="evidence" value="ECO:0007669"/>
    <property type="project" value="UniProtKB-KW"/>
</dbReference>
<dbReference type="AlphaFoldDB" id="A0A4V4H7A4"/>
<keyword evidence="4" id="KW-0747">Spliceosome</keyword>
<feature type="compositionally biased region" description="Basic residues" evidence="10">
    <location>
        <begin position="407"/>
        <end position="417"/>
    </location>
</feature>
<dbReference type="SUPFAM" id="SSF57667">
    <property type="entry name" value="beta-beta-alpha zinc fingers"/>
    <property type="match status" value="1"/>
</dbReference>
<feature type="compositionally biased region" description="Basic residues" evidence="10">
    <location>
        <begin position="323"/>
        <end position="332"/>
    </location>
</feature>
<evidence type="ECO:0000313" key="14">
    <source>
        <dbReference type="Proteomes" id="UP000317650"/>
    </source>
</evidence>
<feature type="compositionally biased region" description="Low complexity" evidence="10">
    <location>
        <begin position="379"/>
        <end position="392"/>
    </location>
</feature>
<keyword evidence="3" id="KW-0507">mRNA processing</keyword>
<evidence type="ECO:0000256" key="5">
    <source>
        <dbReference type="ARBA" id="ARBA00022884"/>
    </source>
</evidence>
<evidence type="ECO:0000259" key="12">
    <source>
        <dbReference type="PROSITE" id="PS50157"/>
    </source>
</evidence>
<dbReference type="PANTHER" id="PTHR20957:SF0">
    <property type="entry name" value="RNA-BINDING PROTEIN 48"/>
    <property type="match status" value="1"/>
</dbReference>
<keyword evidence="8" id="KW-0863">Zinc-finger</keyword>
<name>A0A4V4H7A4_MUSBA</name>
<keyword evidence="14" id="KW-1185">Reference proteome</keyword>
<sequence length="593" mass="65083">MVRDRDEPPAVRVYTVCDESRYLIVRNVPALGCGDDLSRLFGSYGEIEECKPMDAEDCDPFTDVYWIKFSQVSNARFAKRKLDESVFLGNLLKVSYAPQFESVLDVKEKLEGRTKEVLGRIKSANVRTEGSKSQISSNSNIIGSSCQHWLDPAPSASSNSELQGRHREYAGGVQISHVGDAPLSHVSSNKEYFPTPSMNETVRLVREKLDKIQSRSENTDPASASKRAKSQISSNSNIIGSSCQHWLDPAPSASSNSELQGRHREYAGGVQISHVGDAPLSHVSSNKEYFPTPSMNETVRLVREKLDKIQSRSENTDTASASKRAKFRKRRSLKDARTVHFEELLQSSKIQELSTPEELHRISNLLLQWFVLGGHMTSRRPSPSSSPSSSSSDTVATEVSSAAPTHGLRRNRQRSLRPRVPGAGASSSVVQDCETHAESSFPRRPKRRIDGDAEACCSSSEERIEEAARSLMFLAHASWSRSEAEDDGQLAASSDRQKRVRGDANAADRDARRFQCPHCDRVFLSGQGLGGHIRIHRPASAACSIADSPAAAAPPPPPPRSVSSFASNHGRTDLNRPSKRPPPPSSSSSKEEA</sequence>
<dbReference type="InterPro" id="IPR000504">
    <property type="entry name" value="RRM_dom"/>
</dbReference>
<feature type="region of interest" description="Disordered" evidence="10">
    <location>
        <begin position="546"/>
        <end position="593"/>
    </location>
</feature>
<feature type="region of interest" description="Disordered" evidence="10">
    <location>
        <begin position="308"/>
        <end position="332"/>
    </location>
</feature>
<dbReference type="GO" id="GO:0005654">
    <property type="term" value="C:nucleoplasm"/>
    <property type="evidence" value="ECO:0007669"/>
    <property type="project" value="TreeGrafter"/>
</dbReference>
<dbReference type="Proteomes" id="UP000317650">
    <property type="component" value="Chromosome 1"/>
</dbReference>
<keyword evidence="8" id="KW-0862">Zinc</keyword>
<dbReference type="FunFam" id="3.30.70.330:FF:000424">
    <property type="entry name" value="RNA-binding protein 48 isoform X4"/>
    <property type="match status" value="1"/>
</dbReference>
<dbReference type="GO" id="GO:0003723">
    <property type="term" value="F:RNA binding"/>
    <property type="evidence" value="ECO:0007669"/>
    <property type="project" value="UniProtKB-UniRule"/>
</dbReference>
<dbReference type="InterPro" id="IPR035979">
    <property type="entry name" value="RBD_domain_sf"/>
</dbReference>
<dbReference type="PROSITE" id="PS00028">
    <property type="entry name" value="ZINC_FINGER_C2H2_1"/>
    <property type="match status" value="1"/>
</dbReference>
<evidence type="ECO:0000259" key="11">
    <source>
        <dbReference type="PROSITE" id="PS50102"/>
    </source>
</evidence>
<evidence type="ECO:0000256" key="7">
    <source>
        <dbReference type="ARBA" id="ARBA00035004"/>
    </source>
</evidence>
<dbReference type="SUPFAM" id="SSF54928">
    <property type="entry name" value="RNA-binding domain, RBD"/>
    <property type="match status" value="1"/>
</dbReference>
<feature type="domain" description="RRM" evidence="11">
    <location>
        <begin position="21"/>
        <end position="99"/>
    </location>
</feature>
<dbReference type="GO" id="GO:0006397">
    <property type="term" value="P:mRNA processing"/>
    <property type="evidence" value="ECO:0007669"/>
    <property type="project" value="UniProtKB-KW"/>
</dbReference>
<evidence type="ECO:0000256" key="2">
    <source>
        <dbReference type="ARBA" id="ARBA00015189"/>
    </source>
</evidence>
<dbReference type="Gene3D" id="3.30.70.330">
    <property type="match status" value="1"/>
</dbReference>
<dbReference type="PROSITE" id="PS50157">
    <property type="entry name" value="ZINC_FINGER_C2H2_2"/>
    <property type="match status" value="1"/>
</dbReference>
<evidence type="ECO:0000256" key="1">
    <source>
        <dbReference type="ARBA" id="ARBA00006938"/>
    </source>
</evidence>
<feature type="region of interest" description="Disordered" evidence="10">
    <location>
        <begin position="377"/>
        <end position="450"/>
    </location>
</feature>
<feature type="compositionally biased region" description="Basic and acidic residues" evidence="10">
    <location>
        <begin position="495"/>
        <end position="509"/>
    </location>
</feature>
<evidence type="ECO:0000313" key="13">
    <source>
        <dbReference type="EMBL" id="THU63066.1"/>
    </source>
</evidence>
<evidence type="ECO:0000256" key="8">
    <source>
        <dbReference type="PROSITE-ProRule" id="PRU00042"/>
    </source>
</evidence>
<comment type="caution">
    <text evidence="13">The sequence shown here is derived from an EMBL/GenBank/DDBJ whole genome shotgun (WGS) entry which is preliminary data.</text>
</comment>
<feature type="compositionally biased region" description="Polar residues" evidence="10">
    <location>
        <begin position="393"/>
        <end position="403"/>
    </location>
</feature>
<feature type="region of interest" description="Disordered" evidence="10">
    <location>
        <begin position="482"/>
        <end position="509"/>
    </location>
</feature>
<dbReference type="CDD" id="cd12442">
    <property type="entry name" value="RRM_RBM48"/>
    <property type="match status" value="1"/>
</dbReference>
<dbReference type="InterPro" id="IPR039599">
    <property type="entry name" value="RBM48"/>
</dbReference>
<feature type="domain" description="C2H2-type" evidence="12">
    <location>
        <begin position="514"/>
        <end position="541"/>
    </location>
</feature>
<reference evidence="13 14" key="1">
    <citation type="journal article" date="2019" name="Nat. Plants">
        <title>Genome sequencing of Musa balbisiana reveals subgenome evolution and function divergence in polyploid bananas.</title>
        <authorList>
            <person name="Yao X."/>
        </authorList>
    </citation>
    <scope>NUCLEOTIDE SEQUENCE [LARGE SCALE GENOMIC DNA]</scope>
    <source>
        <strain evidence="14">cv. DH-PKW</strain>
        <tissue evidence="13">Leaves</tissue>
    </source>
</reference>
<evidence type="ECO:0000256" key="9">
    <source>
        <dbReference type="PROSITE-ProRule" id="PRU00176"/>
    </source>
</evidence>
<dbReference type="InterPro" id="IPR012677">
    <property type="entry name" value="Nucleotide-bd_a/b_plait_sf"/>
</dbReference>